<dbReference type="OrthoDB" id="2674421at2759"/>
<feature type="transmembrane region" description="Helical" evidence="1">
    <location>
        <begin position="441"/>
        <end position="461"/>
    </location>
</feature>
<protein>
    <recommendedName>
        <fullName evidence="4">WW domain-containing protein</fullName>
    </recommendedName>
</protein>
<evidence type="ECO:0000313" key="2">
    <source>
        <dbReference type="EMBL" id="KJA18436.1"/>
    </source>
</evidence>
<keyword evidence="3" id="KW-1185">Reference proteome</keyword>
<evidence type="ECO:0000256" key="1">
    <source>
        <dbReference type="SAM" id="Phobius"/>
    </source>
</evidence>
<accession>A0A0D2NNR7</accession>
<feature type="transmembrane region" description="Helical" evidence="1">
    <location>
        <begin position="363"/>
        <end position="381"/>
    </location>
</feature>
<proteinExistence type="predicted"/>
<dbReference type="EMBL" id="KN817589">
    <property type="protein sequence ID" value="KJA18436.1"/>
    <property type="molecule type" value="Genomic_DNA"/>
</dbReference>
<dbReference type="Proteomes" id="UP000054270">
    <property type="component" value="Unassembled WGS sequence"/>
</dbReference>
<name>A0A0D2NNR7_HYPSF</name>
<organism evidence="2 3">
    <name type="scientific">Hypholoma sublateritium (strain FD-334 SS-4)</name>
    <dbReference type="NCBI Taxonomy" id="945553"/>
    <lineage>
        <taxon>Eukaryota</taxon>
        <taxon>Fungi</taxon>
        <taxon>Dikarya</taxon>
        <taxon>Basidiomycota</taxon>
        <taxon>Agaricomycotina</taxon>
        <taxon>Agaricomycetes</taxon>
        <taxon>Agaricomycetidae</taxon>
        <taxon>Agaricales</taxon>
        <taxon>Agaricineae</taxon>
        <taxon>Strophariaceae</taxon>
        <taxon>Hypholoma</taxon>
    </lineage>
</organism>
<evidence type="ECO:0008006" key="4">
    <source>
        <dbReference type="Google" id="ProtNLM"/>
    </source>
</evidence>
<feature type="transmembrane region" description="Helical" evidence="1">
    <location>
        <begin position="412"/>
        <end position="435"/>
    </location>
</feature>
<keyword evidence="1" id="KW-1133">Transmembrane helix</keyword>
<dbReference type="OMA" id="WIDHITS"/>
<keyword evidence="1" id="KW-0812">Transmembrane</keyword>
<keyword evidence="1" id="KW-0472">Membrane</keyword>
<reference evidence="3" key="1">
    <citation type="submission" date="2014-04" db="EMBL/GenBank/DDBJ databases">
        <title>Evolutionary Origins and Diversification of the Mycorrhizal Mutualists.</title>
        <authorList>
            <consortium name="DOE Joint Genome Institute"/>
            <consortium name="Mycorrhizal Genomics Consortium"/>
            <person name="Kohler A."/>
            <person name="Kuo A."/>
            <person name="Nagy L.G."/>
            <person name="Floudas D."/>
            <person name="Copeland A."/>
            <person name="Barry K.W."/>
            <person name="Cichocki N."/>
            <person name="Veneault-Fourrey C."/>
            <person name="LaButti K."/>
            <person name="Lindquist E.A."/>
            <person name="Lipzen A."/>
            <person name="Lundell T."/>
            <person name="Morin E."/>
            <person name="Murat C."/>
            <person name="Riley R."/>
            <person name="Ohm R."/>
            <person name="Sun H."/>
            <person name="Tunlid A."/>
            <person name="Henrissat B."/>
            <person name="Grigoriev I.V."/>
            <person name="Hibbett D.S."/>
            <person name="Martin F."/>
        </authorList>
    </citation>
    <scope>NUCLEOTIDE SEQUENCE [LARGE SCALE GENOMIC DNA]</scope>
    <source>
        <strain evidence="3">FD-334 SS-4</strain>
    </source>
</reference>
<gene>
    <name evidence="2" type="ORF">HYPSUDRAFT_45299</name>
</gene>
<evidence type="ECO:0000313" key="3">
    <source>
        <dbReference type="Proteomes" id="UP000054270"/>
    </source>
</evidence>
<dbReference type="AlphaFoldDB" id="A0A0D2NNR7"/>
<sequence length="492" mass="55344">MEYSLVPSSNYQQPNVHNAVGHLSLGSLHAILPQATGRYDVPKRVRRQNITVEPGMFASSRDDSPTYLPPSWSFTVHPEGKPYFYSEGQVSVVTECNIHQTAVAESIAAWTAHVGKQATDQEINLTDSMEIYLQLEGDDCNYYIADHATQTVFWLTSDESDDLGLSPVVSRSHMKQQLQAQYWAHVENFCNHRRIDPSVLEELIQIFSHGLADNLTSSLSTFPYDSAATEKFLNLLTASRTRIHEGYTVAFVARLWGLIMYNRFETHYGQEQARLSRDAAIFVEENNEVQWTKIPASIITFKTSETLNCRFNSLFVDQFVYANDWSAFIKSSIADWQQSTIASAALIMFHIFCFVLPVSPALAYLSAMLASLSILTSMFLIHRHENLVNATAASAQDFLLSVISPKFKFQSIALAFSLPRAFFLQAMIVFFSQLIVIVRQFVTFLAAAFFVAIICCIFLAVHIATSSEELRPIYSSLFKLLSPKEKPTESAV</sequence>